<dbReference type="PANTHER" id="PTHR47964:SF1">
    <property type="entry name" value="ATP-DEPENDENT DNA HELICASE HOMOLOG RECG, CHLOROPLASTIC"/>
    <property type="match status" value="1"/>
</dbReference>
<dbReference type="CDD" id="cd04488">
    <property type="entry name" value="RecG_wedge_OBF"/>
    <property type="match status" value="1"/>
</dbReference>
<comment type="caution">
    <text evidence="18">The sequence shown here is derived from an EMBL/GenBank/DDBJ whole genome shotgun (WGS) entry which is preliminary data.</text>
</comment>
<dbReference type="Pfam" id="PF19833">
    <property type="entry name" value="RecG_dom3_C"/>
    <property type="match status" value="1"/>
</dbReference>
<dbReference type="InterPro" id="IPR033454">
    <property type="entry name" value="RecG_wedge"/>
</dbReference>
<keyword evidence="4 15" id="KW-0227">DNA damage</keyword>
<evidence type="ECO:0000256" key="13">
    <source>
        <dbReference type="ARBA" id="ARBA00034808"/>
    </source>
</evidence>
<dbReference type="GO" id="GO:0003677">
    <property type="term" value="F:DNA binding"/>
    <property type="evidence" value="ECO:0007669"/>
    <property type="project" value="UniProtKB-KW"/>
</dbReference>
<dbReference type="PANTHER" id="PTHR47964">
    <property type="entry name" value="ATP-DEPENDENT DNA HELICASE HOMOLOG RECG, CHLOROPLASTIC"/>
    <property type="match status" value="1"/>
</dbReference>
<evidence type="ECO:0000313" key="18">
    <source>
        <dbReference type="EMBL" id="OGY93599.1"/>
    </source>
</evidence>
<comment type="catalytic activity">
    <reaction evidence="14 15">
        <text>ATP + H2O = ADP + phosphate + H(+)</text>
        <dbReference type="Rhea" id="RHEA:13065"/>
        <dbReference type="ChEBI" id="CHEBI:15377"/>
        <dbReference type="ChEBI" id="CHEBI:15378"/>
        <dbReference type="ChEBI" id="CHEBI:30616"/>
        <dbReference type="ChEBI" id="CHEBI:43474"/>
        <dbReference type="ChEBI" id="CHEBI:456216"/>
        <dbReference type="EC" id="5.6.2.4"/>
    </reaction>
</comment>
<dbReference type="Pfam" id="PF00270">
    <property type="entry name" value="DEAD"/>
    <property type="match status" value="1"/>
</dbReference>
<evidence type="ECO:0000256" key="11">
    <source>
        <dbReference type="ARBA" id="ARBA00023235"/>
    </source>
</evidence>
<evidence type="ECO:0000259" key="16">
    <source>
        <dbReference type="PROSITE" id="PS51192"/>
    </source>
</evidence>
<keyword evidence="10 15" id="KW-0234">DNA repair</keyword>
<dbReference type="GO" id="GO:0043138">
    <property type="term" value="F:3'-5' DNA helicase activity"/>
    <property type="evidence" value="ECO:0007669"/>
    <property type="project" value="UniProtKB-EC"/>
</dbReference>
<dbReference type="GO" id="GO:0006310">
    <property type="term" value="P:DNA recombination"/>
    <property type="evidence" value="ECO:0007669"/>
    <property type="project" value="UniProtKB-UniRule"/>
</dbReference>
<feature type="domain" description="Helicase C-terminal" evidence="17">
    <location>
        <begin position="462"/>
        <end position="622"/>
    </location>
</feature>
<reference evidence="18 19" key="1">
    <citation type="journal article" date="2016" name="Nat. Commun.">
        <title>Thousands of microbial genomes shed light on interconnected biogeochemical processes in an aquifer system.</title>
        <authorList>
            <person name="Anantharaman K."/>
            <person name="Brown C.T."/>
            <person name="Hug L.A."/>
            <person name="Sharon I."/>
            <person name="Castelle C.J."/>
            <person name="Probst A.J."/>
            <person name="Thomas B.C."/>
            <person name="Singh A."/>
            <person name="Wilkins M.J."/>
            <person name="Karaoz U."/>
            <person name="Brodie E.L."/>
            <person name="Williams K.H."/>
            <person name="Hubbard S.S."/>
            <person name="Banfield J.F."/>
        </authorList>
    </citation>
    <scope>NUCLEOTIDE SEQUENCE [LARGE SCALE GENOMIC DNA]</scope>
</reference>
<name>A0A1G2BYI7_9BACT</name>
<evidence type="ECO:0000256" key="3">
    <source>
        <dbReference type="ARBA" id="ARBA00022741"/>
    </source>
</evidence>
<dbReference type="SMART" id="SM00487">
    <property type="entry name" value="DEXDc"/>
    <property type="match status" value="1"/>
</dbReference>
<evidence type="ECO:0000259" key="17">
    <source>
        <dbReference type="PROSITE" id="PS51194"/>
    </source>
</evidence>
<comment type="similarity">
    <text evidence="1 15">Belongs to the helicase family. RecG subfamily.</text>
</comment>
<gene>
    <name evidence="18" type="ORF">A2406_04480</name>
</gene>
<dbReference type="NCBIfam" id="NF008165">
    <property type="entry name" value="PRK10917.1-3"/>
    <property type="match status" value="1"/>
</dbReference>
<dbReference type="InterPro" id="IPR047112">
    <property type="entry name" value="RecG/Mfd"/>
</dbReference>
<comment type="function">
    <text evidence="15">Plays a critical role in recombination and DNA repair. Helps process Holliday junction intermediates to mature products by catalyzing branch migration. Has replication fork regression activity, unwinds stalled or blocked replication forks to make a HJ that can be resolved. Has a DNA unwinding activity characteristic of a DNA helicase with 3'-5' polarity.</text>
</comment>
<evidence type="ECO:0000313" key="19">
    <source>
        <dbReference type="Proteomes" id="UP000177626"/>
    </source>
</evidence>
<accession>A0A1G2BYI7</accession>
<proteinExistence type="inferred from homology"/>
<evidence type="ECO:0000256" key="8">
    <source>
        <dbReference type="ARBA" id="ARBA00023125"/>
    </source>
</evidence>
<protein>
    <recommendedName>
        <fullName evidence="2 15">ATP-dependent DNA helicase RecG</fullName>
        <ecNumber evidence="13 15">5.6.2.4</ecNumber>
    </recommendedName>
</protein>
<dbReference type="InterPro" id="IPR004609">
    <property type="entry name" value="ATP-dep_DNA_helicase_RecG"/>
</dbReference>
<dbReference type="Gene3D" id="3.40.50.300">
    <property type="entry name" value="P-loop containing nucleotide triphosphate hydrolases"/>
    <property type="match status" value="2"/>
</dbReference>
<keyword evidence="8" id="KW-0238">DNA-binding</keyword>
<comment type="catalytic activity">
    <reaction evidence="12 15">
        <text>Couples ATP hydrolysis with the unwinding of duplex DNA by translocating in the 3'-5' direction.</text>
        <dbReference type="EC" id="5.6.2.4"/>
    </reaction>
</comment>
<evidence type="ECO:0000256" key="2">
    <source>
        <dbReference type="ARBA" id="ARBA00017846"/>
    </source>
</evidence>
<evidence type="ECO:0000256" key="4">
    <source>
        <dbReference type="ARBA" id="ARBA00022763"/>
    </source>
</evidence>
<dbReference type="SUPFAM" id="SSF50249">
    <property type="entry name" value="Nucleic acid-binding proteins"/>
    <property type="match status" value="1"/>
</dbReference>
<dbReference type="InterPro" id="IPR011545">
    <property type="entry name" value="DEAD/DEAH_box_helicase_dom"/>
</dbReference>
<evidence type="ECO:0000256" key="9">
    <source>
        <dbReference type="ARBA" id="ARBA00023172"/>
    </source>
</evidence>
<dbReference type="Gene3D" id="2.40.50.140">
    <property type="entry name" value="Nucleic acid-binding proteins"/>
    <property type="match status" value="1"/>
</dbReference>
<dbReference type="Pfam" id="PF17191">
    <property type="entry name" value="RecG_wedge"/>
    <property type="match status" value="1"/>
</dbReference>
<dbReference type="InterPro" id="IPR012340">
    <property type="entry name" value="NA-bd_OB-fold"/>
</dbReference>
<dbReference type="InterPro" id="IPR014001">
    <property type="entry name" value="Helicase_ATP-bd"/>
</dbReference>
<sequence>MDLNLDIKKLHSIANSLASDLKKMDIHTVADLLWYFPGRYDDLSNIKLVKDIDENEVNTVCVKITKIKSYRAWRAKMIITELIAEDDSGTVEAIWFRQKFISQILKIGDQVYLSGKIKAKKSSWQFISPSYEKAKADLIHSGRIVPLYHLSGQITQKQLRFLISKALKEITPVDDPLPVEILNKEKYPWLMESLKQIHFPSDQKSLEAASQRLKFQELFYLQIKYQLAKKNYQSQPTYQISLNNHLLNQNIKTLPFKLTLDQQKALYDVLADLNKDIPMNRLIEGDVGSGKTIVAILSALNVLSHGLQVALMAPTEILANQHLATIKKILPAKYLPQIALLTKSHQLLADGTNTNKTELIKKIASGSINFVVGTHSLIQDKINFKKLGLIIIDEQHRFGVRQRKTLKEKNKDHKAPHLLSMTATPIPRTLALTLYGDLDISLIKEKPAGRKKIKTFLVPEKKRLDAYNFIREKIQNKEQVFVICPLIDDSDKLGVRSVTAEYQKLNKDIFPDLEIRLLHGKLKSDAKEKIMSDFKNNQFPILVATSVIEVGVDIPQATIMIIESAERFGLSQLHQFRGRIGRNALDSFCLLFTNDISSVSKKRLEALCTTSDGFKLADLDLELRGSGEIFGHKQSGLIKLKIAKLSETALIKKAQKWAQDILTDQKYLARHDLQATIAKLKNETHLE</sequence>
<evidence type="ECO:0000256" key="1">
    <source>
        <dbReference type="ARBA" id="ARBA00007504"/>
    </source>
</evidence>
<keyword evidence="6 15" id="KW-0347">Helicase</keyword>
<keyword evidence="11" id="KW-0413">Isomerase</keyword>
<dbReference type="PROSITE" id="PS51194">
    <property type="entry name" value="HELICASE_CTER"/>
    <property type="match status" value="1"/>
</dbReference>
<evidence type="ECO:0000256" key="6">
    <source>
        <dbReference type="ARBA" id="ARBA00022806"/>
    </source>
</evidence>
<dbReference type="NCBIfam" id="TIGR00643">
    <property type="entry name" value="recG"/>
    <property type="match status" value="1"/>
</dbReference>
<dbReference type="EC" id="5.6.2.4" evidence="13 15"/>
<keyword evidence="3 15" id="KW-0547">Nucleotide-binding</keyword>
<keyword evidence="7 15" id="KW-0067">ATP-binding</keyword>
<dbReference type="AlphaFoldDB" id="A0A1G2BYI7"/>
<dbReference type="GO" id="GO:0016887">
    <property type="term" value="F:ATP hydrolysis activity"/>
    <property type="evidence" value="ECO:0007669"/>
    <property type="project" value="RHEA"/>
</dbReference>
<dbReference type="SMART" id="SM00490">
    <property type="entry name" value="HELICc"/>
    <property type="match status" value="1"/>
</dbReference>
<keyword evidence="9 15" id="KW-0233">DNA recombination</keyword>
<feature type="domain" description="Helicase ATP-binding" evidence="16">
    <location>
        <begin position="272"/>
        <end position="443"/>
    </location>
</feature>
<dbReference type="PROSITE" id="PS51192">
    <property type="entry name" value="HELICASE_ATP_BIND_1"/>
    <property type="match status" value="1"/>
</dbReference>
<dbReference type="InterPro" id="IPR045562">
    <property type="entry name" value="RecG_dom3_C"/>
</dbReference>
<organism evidence="18 19">
    <name type="scientific">Candidatus Komeilibacteria bacterium RIFOXYC1_FULL_37_11</name>
    <dbReference type="NCBI Taxonomy" id="1798555"/>
    <lineage>
        <taxon>Bacteria</taxon>
        <taxon>Candidatus Komeiliibacteriota</taxon>
    </lineage>
</organism>
<dbReference type="NCBIfam" id="NF008168">
    <property type="entry name" value="PRK10917.2-2"/>
    <property type="match status" value="1"/>
</dbReference>
<evidence type="ECO:0000256" key="12">
    <source>
        <dbReference type="ARBA" id="ARBA00034617"/>
    </source>
</evidence>
<dbReference type="InterPro" id="IPR001650">
    <property type="entry name" value="Helicase_C-like"/>
</dbReference>
<dbReference type="GO" id="GO:0006281">
    <property type="term" value="P:DNA repair"/>
    <property type="evidence" value="ECO:0007669"/>
    <property type="project" value="UniProtKB-UniRule"/>
</dbReference>
<dbReference type="InterPro" id="IPR027417">
    <property type="entry name" value="P-loop_NTPase"/>
</dbReference>
<dbReference type="EMBL" id="MHKQ01000019">
    <property type="protein sequence ID" value="OGY93599.1"/>
    <property type="molecule type" value="Genomic_DNA"/>
</dbReference>
<evidence type="ECO:0000256" key="5">
    <source>
        <dbReference type="ARBA" id="ARBA00022801"/>
    </source>
</evidence>
<evidence type="ECO:0000256" key="10">
    <source>
        <dbReference type="ARBA" id="ARBA00023204"/>
    </source>
</evidence>
<evidence type="ECO:0000256" key="15">
    <source>
        <dbReference type="RuleBase" id="RU363016"/>
    </source>
</evidence>
<dbReference type="Proteomes" id="UP000177626">
    <property type="component" value="Unassembled WGS sequence"/>
</dbReference>
<keyword evidence="5 15" id="KW-0378">Hydrolase</keyword>
<evidence type="ECO:0000256" key="14">
    <source>
        <dbReference type="ARBA" id="ARBA00048988"/>
    </source>
</evidence>
<evidence type="ECO:0000256" key="7">
    <source>
        <dbReference type="ARBA" id="ARBA00022840"/>
    </source>
</evidence>
<dbReference type="CDD" id="cd17992">
    <property type="entry name" value="DEXHc_RecG"/>
    <property type="match status" value="1"/>
</dbReference>
<dbReference type="SUPFAM" id="SSF52540">
    <property type="entry name" value="P-loop containing nucleoside triphosphate hydrolases"/>
    <property type="match status" value="2"/>
</dbReference>
<dbReference type="GO" id="GO:0005524">
    <property type="term" value="F:ATP binding"/>
    <property type="evidence" value="ECO:0007669"/>
    <property type="project" value="UniProtKB-KW"/>
</dbReference>
<dbReference type="Pfam" id="PF00271">
    <property type="entry name" value="Helicase_C"/>
    <property type="match status" value="1"/>
</dbReference>